<protein>
    <submittedName>
        <fullName evidence="2">Uncharacterized protein</fullName>
    </submittedName>
</protein>
<sequence>MTVGGDLVPAAKSPAGSAMLLFFYLARSFCPTFDRFHSGFCAVETTADGHFTTEGVDPGTRPLPTSKHFARIGRGCAECANYRAFGQWCREHENAPENFSPLSTSERRERVPPRQARQVRSRVFIVTVADMELDGE</sequence>
<dbReference type="HOGENOM" id="CLU_1876273_0_0_1"/>
<dbReference type="InParanoid" id="A0A0C3PGD1"/>
<proteinExistence type="predicted"/>
<evidence type="ECO:0000313" key="3">
    <source>
        <dbReference type="Proteomes" id="UP000054217"/>
    </source>
</evidence>
<name>A0A0C3PGD1_PISTI</name>
<organism evidence="2 3">
    <name type="scientific">Pisolithus tinctorius Marx 270</name>
    <dbReference type="NCBI Taxonomy" id="870435"/>
    <lineage>
        <taxon>Eukaryota</taxon>
        <taxon>Fungi</taxon>
        <taxon>Dikarya</taxon>
        <taxon>Basidiomycota</taxon>
        <taxon>Agaricomycotina</taxon>
        <taxon>Agaricomycetes</taxon>
        <taxon>Agaricomycetidae</taxon>
        <taxon>Boletales</taxon>
        <taxon>Sclerodermatineae</taxon>
        <taxon>Pisolithaceae</taxon>
        <taxon>Pisolithus</taxon>
    </lineage>
</organism>
<dbReference type="AlphaFoldDB" id="A0A0C3PGD1"/>
<accession>A0A0C3PGD1</accession>
<dbReference type="EMBL" id="KN831947">
    <property type="protein sequence ID" value="KIO13020.1"/>
    <property type="molecule type" value="Genomic_DNA"/>
</dbReference>
<reference evidence="2 3" key="1">
    <citation type="submission" date="2014-04" db="EMBL/GenBank/DDBJ databases">
        <authorList>
            <consortium name="DOE Joint Genome Institute"/>
            <person name="Kuo A."/>
            <person name="Kohler A."/>
            <person name="Costa M.D."/>
            <person name="Nagy L.G."/>
            <person name="Floudas D."/>
            <person name="Copeland A."/>
            <person name="Barry K.W."/>
            <person name="Cichocki N."/>
            <person name="Veneault-Fourrey C."/>
            <person name="LaButti K."/>
            <person name="Lindquist E.A."/>
            <person name="Lipzen A."/>
            <person name="Lundell T."/>
            <person name="Morin E."/>
            <person name="Murat C."/>
            <person name="Sun H."/>
            <person name="Tunlid A."/>
            <person name="Henrissat B."/>
            <person name="Grigoriev I.V."/>
            <person name="Hibbett D.S."/>
            <person name="Martin F."/>
            <person name="Nordberg H.P."/>
            <person name="Cantor M.N."/>
            <person name="Hua S.X."/>
        </authorList>
    </citation>
    <scope>NUCLEOTIDE SEQUENCE [LARGE SCALE GENOMIC DNA]</scope>
    <source>
        <strain evidence="2 3">Marx 270</strain>
    </source>
</reference>
<reference evidence="3" key="2">
    <citation type="submission" date="2015-01" db="EMBL/GenBank/DDBJ databases">
        <title>Evolutionary Origins and Diversification of the Mycorrhizal Mutualists.</title>
        <authorList>
            <consortium name="DOE Joint Genome Institute"/>
            <consortium name="Mycorrhizal Genomics Consortium"/>
            <person name="Kohler A."/>
            <person name="Kuo A."/>
            <person name="Nagy L.G."/>
            <person name="Floudas D."/>
            <person name="Copeland A."/>
            <person name="Barry K.W."/>
            <person name="Cichocki N."/>
            <person name="Veneault-Fourrey C."/>
            <person name="LaButti K."/>
            <person name="Lindquist E.A."/>
            <person name="Lipzen A."/>
            <person name="Lundell T."/>
            <person name="Morin E."/>
            <person name="Murat C."/>
            <person name="Riley R."/>
            <person name="Ohm R."/>
            <person name="Sun H."/>
            <person name="Tunlid A."/>
            <person name="Henrissat B."/>
            <person name="Grigoriev I.V."/>
            <person name="Hibbett D.S."/>
            <person name="Martin F."/>
        </authorList>
    </citation>
    <scope>NUCLEOTIDE SEQUENCE [LARGE SCALE GENOMIC DNA]</scope>
    <source>
        <strain evidence="3">Marx 270</strain>
    </source>
</reference>
<evidence type="ECO:0000313" key="2">
    <source>
        <dbReference type="EMBL" id="KIO13020.1"/>
    </source>
</evidence>
<keyword evidence="3" id="KW-1185">Reference proteome</keyword>
<gene>
    <name evidence="2" type="ORF">M404DRAFT_19698</name>
</gene>
<evidence type="ECO:0000256" key="1">
    <source>
        <dbReference type="SAM" id="MobiDB-lite"/>
    </source>
</evidence>
<dbReference type="Proteomes" id="UP000054217">
    <property type="component" value="Unassembled WGS sequence"/>
</dbReference>
<feature type="region of interest" description="Disordered" evidence="1">
    <location>
        <begin position="95"/>
        <end position="114"/>
    </location>
</feature>